<dbReference type="GO" id="GO:0046872">
    <property type="term" value="F:metal ion binding"/>
    <property type="evidence" value="ECO:0007669"/>
    <property type="project" value="UniProtKB-KW"/>
</dbReference>
<dbReference type="STRING" id="35128.B8C1X3"/>
<dbReference type="eggNOG" id="KOG0959">
    <property type="taxonomic scope" value="Eukaryota"/>
</dbReference>
<feature type="non-terminal residue" evidence="12">
    <location>
        <position position="1"/>
    </location>
</feature>
<dbReference type="PANTHER" id="PTHR43690:SF18">
    <property type="entry name" value="INSULIN-DEGRADING ENZYME-RELATED"/>
    <property type="match status" value="1"/>
</dbReference>
<evidence type="ECO:0000313" key="13">
    <source>
        <dbReference type="Proteomes" id="UP000001449"/>
    </source>
</evidence>
<dbReference type="PaxDb" id="35128-Thaps262412"/>
<organism evidence="12 13">
    <name type="scientific">Thalassiosira pseudonana</name>
    <name type="common">Marine diatom</name>
    <name type="synonym">Cyclotella nana</name>
    <dbReference type="NCBI Taxonomy" id="35128"/>
    <lineage>
        <taxon>Eukaryota</taxon>
        <taxon>Sar</taxon>
        <taxon>Stramenopiles</taxon>
        <taxon>Ochrophyta</taxon>
        <taxon>Bacillariophyta</taxon>
        <taxon>Coscinodiscophyceae</taxon>
        <taxon>Thalassiosirophycidae</taxon>
        <taxon>Thalassiosirales</taxon>
        <taxon>Thalassiosiraceae</taxon>
        <taxon>Thalassiosira</taxon>
    </lineage>
</organism>
<feature type="domain" description="Coenzyme PQQ synthesis protein F-like C-terminal lobe" evidence="11">
    <location>
        <begin position="777"/>
        <end position="876"/>
    </location>
</feature>
<reference evidence="12 13" key="2">
    <citation type="journal article" date="2008" name="Nature">
        <title>The Phaeodactylum genome reveals the evolutionary history of diatom genomes.</title>
        <authorList>
            <person name="Bowler C."/>
            <person name="Allen A.E."/>
            <person name="Badger J.H."/>
            <person name="Grimwood J."/>
            <person name="Jabbari K."/>
            <person name="Kuo A."/>
            <person name="Maheswari U."/>
            <person name="Martens C."/>
            <person name="Maumus F."/>
            <person name="Otillar R.P."/>
            <person name="Rayko E."/>
            <person name="Salamov A."/>
            <person name="Vandepoele K."/>
            <person name="Beszteri B."/>
            <person name="Gruber A."/>
            <person name="Heijde M."/>
            <person name="Katinka M."/>
            <person name="Mock T."/>
            <person name="Valentin K."/>
            <person name="Verret F."/>
            <person name="Berges J.A."/>
            <person name="Brownlee C."/>
            <person name="Cadoret J.P."/>
            <person name="Chiovitti A."/>
            <person name="Choi C.J."/>
            <person name="Coesel S."/>
            <person name="De Martino A."/>
            <person name="Detter J.C."/>
            <person name="Durkin C."/>
            <person name="Falciatore A."/>
            <person name="Fournet J."/>
            <person name="Haruta M."/>
            <person name="Huysman M.J."/>
            <person name="Jenkins B.D."/>
            <person name="Jiroutova K."/>
            <person name="Jorgensen R.E."/>
            <person name="Joubert Y."/>
            <person name="Kaplan A."/>
            <person name="Kroger N."/>
            <person name="Kroth P.G."/>
            <person name="La Roche J."/>
            <person name="Lindquist E."/>
            <person name="Lommer M."/>
            <person name="Martin-Jezequel V."/>
            <person name="Lopez P.J."/>
            <person name="Lucas S."/>
            <person name="Mangogna M."/>
            <person name="McGinnis K."/>
            <person name="Medlin L.K."/>
            <person name="Montsant A."/>
            <person name="Oudot-Le Secq M.P."/>
            <person name="Napoli C."/>
            <person name="Obornik M."/>
            <person name="Parker M.S."/>
            <person name="Petit J.L."/>
            <person name="Porcel B.M."/>
            <person name="Poulsen N."/>
            <person name="Robison M."/>
            <person name="Rychlewski L."/>
            <person name="Rynearson T.A."/>
            <person name="Schmutz J."/>
            <person name="Shapiro H."/>
            <person name="Siaut M."/>
            <person name="Stanley M."/>
            <person name="Sussman M.R."/>
            <person name="Taylor A.R."/>
            <person name="Vardi A."/>
            <person name="von Dassow P."/>
            <person name="Vyverman W."/>
            <person name="Willis A."/>
            <person name="Wyrwicz L.S."/>
            <person name="Rokhsar D.S."/>
            <person name="Weissenbach J."/>
            <person name="Armbrust E.V."/>
            <person name="Green B.R."/>
            <person name="Van de Peer Y."/>
            <person name="Grigoriev I.V."/>
        </authorList>
    </citation>
    <scope>NUCLEOTIDE SEQUENCE [LARGE SCALE GENOMIC DNA]</scope>
    <source>
        <strain evidence="12 13">CCMP1335</strain>
    </source>
</reference>
<dbReference type="Pfam" id="PF16187">
    <property type="entry name" value="Peptidase_M16_M"/>
    <property type="match status" value="1"/>
</dbReference>
<dbReference type="InParanoid" id="B8C1X3"/>
<reference evidence="12 13" key="1">
    <citation type="journal article" date="2004" name="Science">
        <title>The genome of the diatom Thalassiosira pseudonana: ecology, evolution, and metabolism.</title>
        <authorList>
            <person name="Armbrust E.V."/>
            <person name="Berges J.A."/>
            <person name="Bowler C."/>
            <person name="Green B.R."/>
            <person name="Martinez D."/>
            <person name="Putnam N.H."/>
            <person name="Zhou S."/>
            <person name="Allen A.E."/>
            <person name="Apt K.E."/>
            <person name="Bechner M."/>
            <person name="Brzezinski M.A."/>
            <person name="Chaal B.K."/>
            <person name="Chiovitti A."/>
            <person name="Davis A.K."/>
            <person name="Demarest M.S."/>
            <person name="Detter J.C."/>
            <person name="Glavina T."/>
            <person name="Goodstein D."/>
            <person name="Hadi M.Z."/>
            <person name="Hellsten U."/>
            <person name="Hildebrand M."/>
            <person name="Jenkins B.D."/>
            <person name="Jurka J."/>
            <person name="Kapitonov V.V."/>
            <person name="Kroger N."/>
            <person name="Lau W.W."/>
            <person name="Lane T.W."/>
            <person name="Larimer F.W."/>
            <person name="Lippmeier J.C."/>
            <person name="Lucas S."/>
            <person name="Medina M."/>
            <person name="Montsant A."/>
            <person name="Obornik M."/>
            <person name="Parker M.S."/>
            <person name="Palenik B."/>
            <person name="Pazour G.J."/>
            <person name="Richardson P.M."/>
            <person name="Rynearson T.A."/>
            <person name="Saito M.A."/>
            <person name="Schwartz D.C."/>
            <person name="Thamatrakoln K."/>
            <person name="Valentin K."/>
            <person name="Vardi A."/>
            <person name="Wilkerson F.P."/>
            <person name="Rokhsar D.S."/>
        </authorList>
    </citation>
    <scope>NUCLEOTIDE SEQUENCE [LARGE SCALE GENOMIC DNA]</scope>
    <source>
        <strain evidence="12 13">CCMP1335</strain>
    </source>
</reference>
<feature type="domain" description="Peptidase M16 middle/third" evidence="10">
    <location>
        <begin position="387"/>
        <end position="659"/>
    </location>
</feature>
<keyword evidence="5" id="KW-0862">Zinc</keyword>
<evidence type="ECO:0000256" key="6">
    <source>
        <dbReference type="ARBA" id="ARBA00023049"/>
    </source>
</evidence>
<dbReference type="InterPro" id="IPR011765">
    <property type="entry name" value="Pept_M16_N"/>
</dbReference>
<evidence type="ECO:0000259" key="10">
    <source>
        <dbReference type="Pfam" id="PF16187"/>
    </source>
</evidence>
<dbReference type="InterPro" id="IPR011249">
    <property type="entry name" value="Metalloenz_LuxS/M16"/>
</dbReference>
<comment type="similarity">
    <text evidence="1 7">Belongs to the peptidase M16 family.</text>
</comment>
<proteinExistence type="inferred from homology"/>
<name>B8C1X3_THAPS</name>
<dbReference type="InterPro" id="IPR007863">
    <property type="entry name" value="Peptidase_M16_C"/>
</dbReference>
<evidence type="ECO:0000256" key="2">
    <source>
        <dbReference type="ARBA" id="ARBA00022670"/>
    </source>
</evidence>
<dbReference type="InterPro" id="IPR050626">
    <property type="entry name" value="Peptidase_M16"/>
</dbReference>
<dbReference type="InterPro" id="IPR032632">
    <property type="entry name" value="Peptidase_M16_M"/>
</dbReference>
<accession>B8C1X3</accession>
<dbReference type="GO" id="GO:0005829">
    <property type="term" value="C:cytosol"/>
    <property type="evidence" value="ECO:0000318"/>
    <property type="project" value="GO_Central"/>
</dbReference>
<evidence type="ECO:0000313" key="12">
    <source>
        <dbReference type="EMBL" id="EED91841.1"/>
    </source>
</evidence>
<dbReference type="AlphaFoldDB" id="B8C1X3"/>
<keyword evidence="13" id="KW-1185">Reference proteome</keyword>
<keyword evidence="2 12" id="KW-0645">Protease</keyword>
<feature type="non-terminal residue" evidence="12">
    <location>
        <position position="911"/>
    </location>
</feature>
<dbReference type="InterPro" id="IPR054734">
    <property type="entry name" value="PqqF-like_C_4"/>
</dbReference>
<evidence type="ECO:0000256" key="1">
    <source>
        <dbReference type="ARBA" id="ARBA00007261"/>
    </source>
</evidence>
<dbReference type="GO" id="GO:0004222">
    <property type="term" value="F:metalloendopeptidase activity"/>
    <property type="evidence" value="ECO:0000318"/>
    <property type="project" value="GO_Central"/>
</dbReference>
<dbReference type="SUPFAM" id="SSF63411">
    <property type="entry name" value="LuxS/MPP-like metallohydrolase"/>
    <property type="match status" value="4"/>
</dbReference>
<dbReference type="Pfam" id="PF05193">
    <property type="entry name" value="Peptidase_M16_C"/>
    <property type="match status" value="1"/>
</dbReference>
<dbReference type="FunFam" id="3.30.830.10:FF:000005">
    <property type="entry name" value="nardilysin isoform X1"/>
    <property type="match status" value="1"/>
</dbReference>
<dbReference type="InterPro" id="IPR001431">
    <property type="entry name" value="Pept_M16_Zn_BS"/>
</dbReference>
<dbReference type="PANTHER" id="PTHR43690">
    <property type="entry name" value="NARDILYSIN"/>
    <property type="match status" value="1"/>
</dbReference>
<gene>
    <name evidence="12" type="ORF">THAPSDRAFT_262412</name>
</gene>
<dbReference type="EMBL" id="CM000642">
    <property type="protein sequence ID" value="EED91841.1"/>
    <property type="molecule type" value="Genomic_DNA"/>
</dbReference>
<evidence type="ECO:0000259" key="8">
    <source>
        <dbReference type="Pfam" id="PF00675"/>
    </source>
</evidence>
<dbReference type="GeneID" id="7451728"/>
<evidence type="ECO:0000256" key="5">
    <source>
        <dbReference type="ARBA" id="ARBA00022833"/>
    </source>
</evidence>
<sequence>KIIKPPLDKRKYETYELPNGLKVLLCSDPTSTSAAVGMNVHVGACSDPPEIPGLAHFCEHMLFLGTKLYPEEDSFSKFLSANGGINNAFTDSEKTVYYYEVDASIDNRFAESLLRFGSFFSCPLFTESATGRELNAIDSENSKNLQNDIFRLYELEKDRVNSNHPYSKFFTGNKSTLLEGTKSQGIDLRQQLVNFYERYYSSNQMALAIVAPQSIPQLKKFVSEAFGSIPNREVSPPEDTWAFRVPPYEEGKSLVQAAKTIMEIVPIQELRQVTITWPIVFSSKEEREAYRLNKPEYFVSSLLGHEGVGSLLSYMKEKGWANALGSSDNADLSDFVTFEVTVELTNKGLEAVDDVVAAVFSYVKLMKNSAIPDYVFDENLQLDELEWRYTTKGQSGPYVQSLVAAMDKYPPSLYIIKSAATNLISKLTVDNSFLTVFSKSFEGKTTKTEKWYGTQFNIRPIPISTLIQWENCGLRVKKKVVTNGNPAPLSFEEKMKPITTPTVIRDDGEDGKWTVFFKQDDRFGQPKAFMIFQLLTGELYRSPSDAALAMLYQTCAGDLLNEYTYDARLAGLTYDFQVLPRGARLTFGGYNDKLKEFASYVTSKLARDLNDVLPASEDEFERYKDNLLRALSAFKVKQPYAHAIYYAGLTQQPRNFQYSNEELVNAMKGTSLPQLVGYVKTLWASGKGEALIQGNYDKKDALDIVDTIDGTLSFKPISSDQYPARLKALPLPVTSPNDTPIRLSISEPNGSNNNAASHITLQSLYTSEKDHVLIEIMSAIIDEPFFNELRTNQQLGYIVSSGVKAIDQARTLSVIVQSNVAPAEKLTSSILAFLDTVGDKLVAPLTTLQIELYVKGLVDSRLEPDKRLAVEVTRNWGEIASGRFQYDRLQAEVGALLSIKKEDIVEFWDRL</sequence>
<dbReference type="GO" id="GO:0051603">
    <property type="term" value="P:proteolysis involved in protein catabolic process"/>
    <property type="evidence" value="ECO:0000318"/>
    <property type="project" value="GO_Central"/>
</dbReference>
<keyword evidence="3" id="KW-0479">Metal-binding</keyword>
<evidence type="ECO:0000256" key="7">
    <source>
        <dbReference type="RuleBase" id="RU004447"/>
    </source>
</evidence>
<protein>
    <submittedName>
        <fullName evidence="12">Protease of the insulinase family</fullName>
    </submittedName>
</protein>
<dbReference type="HOGENOM" id="CLU_004639_1_1_1"/>
<dbReference type="OMA" id="WIFDEMK"/>
<dbReference type="GO" id="GO:0005739">
    <property type="term" value="C:mitochondrion"/>
    <property type="evidence" value="ECO:0000318"/>
    <property type="project" value="GO_Central"/>
</dbReference>
<dbReference type="PROSITE" id="PS00143">
    <property type="entry name" value="INSULINASE"/>
    <property type="match status" value="1"/>
</dbReference>
<dbReference type="Proteomes" id="UP000001449">
    <property type="component" value="Chromosome 5"/>
</dbReference>
<evidence type="ECO:0000259" key="9">
    <source>
        <dbReference type="Pfam" id="PF05193"/>
    </source>
</evidence>
<dbReference type="GO" id="GO:0043171">
    <property type="term" value="P:peptide catabolic process"/>
    <property type="evidence" value="ECO:0000318"/>
    <property type="project" value="GO_Central"/>
</dbReference>
<keyword evidence="4" id="KW-0378">Hydrolase</keyword>
<dbReference type="Pfam" id="PF00675">
    <property type="entry name" value="Peptidase_M16"/>
    <property type="match status" value="1"/>
</dbReference>
<dbReference type="RefSeq" id="XP_002290089.1">
    <property type="nucleotide sequence ID" value="XM_002290053.1"/>
</dbReference>
<dbReference type="Pfam" id="PF22456">
    <property type="entry name" value="PqqF-like_C_4"/>
    <property type="match status" value="1"/>
</dbReference>
<dbReference type="KEGG" id="tps:THAPSDRAFT_262412"/>
<feature type="domain" description="Peptidase M16 N-terminal" evidence="8">
    <location>
        <begin position="22"/>
        <end position="158"/>
    </location>
</feature>
<feature type="domain" description="Peptidase M16 C-terminal" evidence="9">
    <location>
        <begin position="189"/>
        <end position="378"/>
    </location>
</feature>
<evidence type="ECO:0000256" key="3">
    <source>
        <dbReference type="ARBA" id="ARBA00022723"/>
    </source>
</evidence>
<dbReference type="Gene3D" id="3.30.830.10">
    <property type="entry name" value="Metalloenzyme, LuxS/M16 peptidase-like"/>
    <property type="match status" value="4"/>
</dbReference>
<dbReference type="FunFam" id="3.30.830.10:FF:000132">
    <property type="entry name" value="Protease of the insulinase family"/>
    <property type="match status" value="1"/>
</dbReference>
<keyword evidence="6" id="KW-0482">Metalloprotease</keyword>
<evidence type="ECO:0000256" key="4">
    <source>
        <dbReference type="ARBA" id="ARBA00022801"/>
    </source>
</evidence>
<evidence type="ECO:0000259" key="11">
    <source>
        <dbReference type="Pfam" id="PF22456"/>
    </source>
</evidence>